<organism evidence="1 2">
    <name type="scientific">Haematobacter missouriensis</name>
    <dbReference type="NCBI Taxonomy" id="366616"/>
    <lineage>
        <taxon>Bacteria</taxon>
        <taxon>Pseudomonadati</taxon>
        <taxon>Pseudomonadota</taxon>
        <taxon>Alphaproteobacteria</taxon>
        <taxon>Rhodobacterales</taxon>
        <taxon>Paracoccaceae</taxon>
        <taxon>Haematobacter</taxon>
    </lineage>
</organism>
<dbReference type="Proteomes" id="UP000196640">
    <property type="component" value="Unassembled WGS sequence"/>
</dbReference>
<name>A0A212AHA8_9RHOB</name>
<protein>
    <submittedName>
        <fullName evidence="1">Uncharacterized protein</fullName>
    </submittedName>
</protein>
<sequence length="60" mass="6661">MTTTFQVDDIIMIMHIDAYAALYLKSLEADAVIAVMAAIADRKDSRASAPLWHVRHLSVC</sequence>
<evidence type="ECO:0000313" key="2">
    <source>
        <dbReference type="Proteomes" id="UP000196640"/>
    </source>
</evidence>
<comment type="caution">
    <text evidence="1">The sequence shown here is derived from an EMBL/GenBank/DDBJ whole genome shotgun (WGS) entry which is preliminary data.</text>
</comment>
<gene>
    <name evidence="1" type="ORF">CDV52_21025</name>
</gene>
<evidence type="ECO:0000313" key="1">
    <source>
        <dbReference type="EMBL" id="OWJ80796.1"/>
    </source>
</evidence>
<proteinExistence type="predicted"/>
<reference evidence="2" key="1">
    <citation type="submission" date="2016-11" db="EMBL/GenBank/DDBJ databases">
        <title>Comparison of Traditional DNA-DNA Hybridization with In Silico Genomic Analysis.</title>
        <authorList>
            <person name="Nicholson A.C."/>
            <person name="Humrighouse B.W."/>
            <person name="Graziano J."/>
            <person name="Lasker B."/>
            <person name="Whitney A.M."/>
            <person name="Mcquiston J.R."/>
            <person name="Bell M."/>
        </authorList>
    </citation>
    <scope>NUCLEOTIDE SEQUENCE [LARGE SCALE GENOMIC DNA]</scope>
    <source>
        <strain evidence="2">H2381</strain>
    </source>
</reference>
<dbReference type="EMBL" id="NIPX01000090">
    <property type="protein sequence ID" value="OWJ80796.1"/>
    <property type="molecule type" value="Genomic_DNA"/>
</dbReference>
<accession>A0A212AHA8</accession>
<dbReference type="AlphaFoldDB" id="A0A212AHA8"/>